<dbReference type="EMBL" id="JAVREH010000006">
    <property type="protein sequence ID" value="MDT0261074.1"/>
    <property type="molecule type" value="Genomic_DNA"/>
</dbReference>
<evidence type="ECO:0000313" key="6">
    <source>
        <dbReference type="EMBL" id="MDT0261074.1"/>
    </source>
</evidence>
<proteinExistence type="predicted"/>
<organism evidence="6 7">
    <name type="scientific">Jatrophihabitans lederbergiae</name>
    <dbReference type="NCBI Taxonomy" id="3075547"/>
    <lineage>
        <taxon>Bacteria</taxon>
        <taxon>Bacillati</taxon>
        <taxon>Actinomycetota</taxon>
        <taxon>Actinomycetes</taxon>
        <taxon>Jatrophihabitantales</taxon>
        <taxon>Jatrophihabitantaceae</taxon>
        <taxon>Jatrophihabitans</taxon>
    </lineage>
</organism>
<dbReference type="CDD" id="cd02440">
    <property type="entry name" value="AdoMet_MTases"/>
    <property type="match status" value="1"/>
</dbReference>
<evidence type="ECO:0000256" key="1">
    <source>
        <dbReference type="ARBA" id="ARBA00022603"/>
    </source>
</evidence>
<evidence type="ECO:0000256" key="3">
    <source>
        <dbReference type="ARBA" id="ARBA00022691"/>
    </source>
</evidence>
<accession>A0ABU2J7W7</accession>
<dbReference type="PROSITE" id="PS51683">
    <property type="entry name" value="SAM_OMT_II"/>
    <property type="match status" value="1"/>
</dbReference>
<dbReference type="Gene3D" id="1.10.287.1350">
    <property type="match status" value="1"/>
</dbReference>
<dbReference type="InterPro" id="IPR036390">
    <property type="entry name" value="WH_DNA-bd_sf"/>
</dbReference>
<dbReference type="Gene3D" id="3.40.50.150">
    <property type="entry name" value="Vaccinia Virus protein VP39"/>
    <property type="match status" value="1"/>
</dbReference>
<gene>
    <name evidence="6" type="ORF">RM423_06660</name>
</gene>
<feature type="domain" description="O-methyltransferase C-terminal" evidence="4">
    <location>
        <begin position="133"/>
        <end position="335"/>
    </location>
</feature>
<dbReference type="InterPro" id="IPR016461">
    <property type="entry name" value="COMT-like"/>
</dbReference>
<name>A0ABU2J7W7_9ACTN</name>
<keyword evidence="1 6" id="KW-0489">Methyltransferase</keyword>
<dbReference type="InterPro" id="IPR029063">
    <property type="entry name" value="SAM-dependent_MTases_sf"/>
</dbReference>
<dbReference type="Proteomes" id="UP001183176">
    <property type="component" value="Unassembled WGS sequence"/>
</dbReference>
<keyword evidence="7" id="KW-1185">Reference proteome</keyword>
<dbReference type="InterPro" id="IPR036388">
    <property type="entry name" value="WH-like_DNA-bd_sf"/>
</dbReference>
<dbReference type="InterPro" id="IPR012967">
    <property type="entry name" value="COMT_dimerisation"/>
</dbReference>
<sequence length="357" mass="37996">MRNVHSDVDEGDVPVGSEQAGAWQNPVEHLGALTDLATPFAVRVAATLGVAEQLAAGVQDLDALAIAVGADAGALGRLLRYLTHRDVFTEDKEGFFDLTDTGRLLIARGDDGQRNWLDLEGLGGRMDLAYTGLLHSIRTGEAAYATVYGASLWQELDADADSRRYFDDLMLSQQLRTAPQVADLYDWQQVSAVVDIGGGSGGLLAEVLLRHPHLRGVLVDLPNAPGVARRTFAERGVQDRAEIVAGNFFEQLPAGSDVYVVSRALSDWPDQAASTILRRCGDAAGAEGRILIVEVLPTDPQVPYATAFDLQMLVTVGGRERTLADFEALAATAGLAVTRTLRGADGLVLLECACGSS</sequence>
<evidence type="ECO:0000313" key="7">
    <source>
        <dbReference type="Proteomes" id="UP001183176"/>
    </source>
</evidence>
<dbReference type="SUPFAM" id="SSF53335">
    <property type="entry name" value="S-adenosyl-L-methionine-dependent methyltransferases"/>
    <property type="match status" value="1"/>
</dbReference>
<dbReference type="PANTHER" id="PTHR43712:SF2">
    <property type="entry name" value="O-METHYLTRANSFERASE CICE"/>
    <property type="match status" value="1"/>
</dbReference>
<comment type="caution">
    <text evidence="6">The sequence shown here is derived from an EMBL/GenBank/DDBJ whole genome shotgun (WGS) entry which is preliminary data.</text>
</comment>
<keyword evidence="2" id="KW-0808">Transferase</keyword>
<keyword evidence="3" id="KW-0949">S-adenosyl-L-methionine</keyword>
<feature type="domain" description="O-methyltransferase dimerisation" evidence="5">
    <location>
        <begin position="37"/>
        <end position="107"/>
    </location>
</feature>
<dbReference type="PIRSF" id="PIRSF005739">
    <property type="entry name" value="O-mtase"/>
    <property type="match status" value="1"/>
</dbReference>
<reference evidence="7" key="1">
    <citation type="submission" date="2023-07" db="EMBL/GenBank/DDBJ databases">
        <title>30 novel species of actinomycetes from the DSMZ collection.</title>
        <authorList>
            <person name="Nouioui I."/>
        </authorList>
    </citation>
    <scope>NUCLEOTIDE SEQUENCE [LARGE SCALE GENOMIC DNA]</scope>
    <source>
        <strain evidence="7">DSM 44399</strain>
    </source>
</reference>
<dbReference type="InterPro" id="IPR001077">
    <property type="entry name" value="COMT_C"/>
</dbReference>
<dbReference type="PANTHER" id="PTHR43712">
    <property type="entry name" value="PUTATIVE (AFU_ORTHOLOGUE AFUA_4G14580)-RELATED"/>
    <property type="match status" value="1"/>
</dbReference>
<protein>
    <submittedName>
        <fullName evidence="6">Methyltransferase</fullName>
    </submittedName>
</protein>
<evidence type="ECO:0000256" key="2">
    <source>
        <dbReference type="ARBA" id="ARBA00022679"/>
    </source>
</evidence>
<evidence type="ECO:0000259" key="5">
    <source>
        <dbReference type="Pfam" id="PF08100"/>
    </source>
</evidence>
<dbReference type="Pfam" id="PF08100">
    <property type="entry name" value="Dimerisation"/>
    <property type="match status" value="1"/>
</dbReference>
<dbReference type="GO" id="GO:0032259">
    <property type="term" value="P:methylation"/>
    <property type="evidence" value="ECO:0007669"/>
    <property type="project" value="UniProtKB-KW"/>
</dbReference>
<evidence type="ECO:0000259" key="4">
    <source>
        <dbReference type="Pfam" id="PF00891"/>
    </source>
</evidence>
<dbReference type="Pfam" id="PF00891">
    <property type="entry name" value="Methyltransf_2"/>
    <property type="match status" value="1"/>
</dbReference>
<dbReference type="RefSeq" id="WP_311422230.1">
    <property type="nucleotide sequence ID" value="NZ_JAVREH010000006.1"/>
</dbReference>
<dbReference type="SUPFAM" id="SSF46785">
    <property type="entry name" value="Winged helix' DNA-binding domain"/>
    <property type="match status" value="1"/>
</dbReference>
<dbReference type="Gene3D" id="1.10.10.10">
    <property type="entry name" value="Winged helix-like DNA-binding domain superfamily/Winged helix DNA-binding domain"/>
    <property type="match status" value="1"/>
</dbReference>
<dbReference type="GO" id="GO:0008168">
    <property type="term" value="F:methyltransferase activity"/>
    <property type="evidence" value="ECO:0007669"/>
    <property type="project" value="UniProtKB-KW"/>
</dbReference>